<keyword evidence="5" id="KW-1185">Reference proteome</keyword>
<feature type="signal peptide" evidence="1">
    <location>
        <begin position="1"/>
        <end position="20"/>
    </location>
</feature>
<sequence length="657" mass="75135">MNKITLILLIFISLSLKAAAQDFETGITDQEIEMAKYDKDPQANAVFFNEFGKTRIDEVSDHIRMVFTYHTKIKIFSKEGLNKGTIAIPIHNGDNSFEEVQNISGTTYYKDDNGIIQQVELDTKKVYTVKDYKYGSTVKFVLPALRPGCVIEYKYEVVSPYWDLFHGWNFQDDVPKVYSQYEVHIPGFWNFNASLRGALKLTKSTSEVERECFSSGGSKADCSHITYAMKDIPAFVEEDYMTARKNFLSAIFFELVEWTNPYTNVKSVISKEWSDVDRQLKISDGFGSQLKRTSLLKERIAPVIAGKTDDLDKAETIYNWVQKQLKWNDYIGIESNEGIKKALDTHTGSIADINLTLITALSAAGLNADAVLLSTRDHGMVNNLYPVLSDFNYVIARLTIGDQTYLLDATDPLLSFGLLPLKCINDKGRVISLNKPSYWIELSTQQKAATTRMFDLTLLDNGKLKGTITNYYKGYDAYEKRKVIKKFNTVDEYVEDFDEKQPKLKVLKSDIANLDSLDNPLRETFEVEIDAFDNTNHDKLAFNPYFWEKRTTNPFKLAERDYPVDWAFASDKRLVLVMHLPAQYIIETPPQIVAFSLPNKGGMFATTFESQDNNSFTFSNITQFNKSVYDSAEYPYLKELFNKIILTEKGDMIFKKK</sequence>
<dbReference type="InterPro" id="IPR024618">
    <property type="entry name" value="DUF3857"/>
</dbReference>
<dbReference type="Gene3D" id="2.60.120.1130">
    <property type="match status" value="1"/>
</dbReference>
<evidence type="ECO:0000256" key="1">
    <source>
        <dbReference type="SAM" id="SignalP"/>
    </source>
</evidence>
<name>A0A1G7NEJ4_9SPHI</name>
<feature type="chain" id="PRO_5011551732" evidence="1">
    <location>
        <begin position="21"/>
        <end position="657"/>
    </location>
</feature>
<evidence type="ECO:0000313" key="4">
    <source>
        <dbReference type="EMBL" id="SDF71710.1"/>
    </source>
</evidence>
<protein>
    <submittedName>
        <fullName evidence="4">Uncharacterized protein</fullName>
    </submittedName>
</protein>
<dbReference type="RefSeq" id="WP_091162395.1">
    <property type="nucleotide sequence ID" value="NZ_FNCG01000001.1"/>
</dbReference>
<gene>
    <name evidence="4" type="ORF">SAMN05192573_101200</name>
</gene>
<dbReference type="Pfam" id="PF01841">
    <property type="entry name" value="Transglut_core"/>
    <property type="match status" value="1"/>
</dbReference>
<feature type="domain" description="DUF3857" evidence="3">
    <location>
        <begin position="64"/>
        <end position="204"/>
    </location>
</feature>
<dbReference type="Gene3D" id="3.10.620.30">
    <property type="match status" value="1"/>
</dbReference>
<proteinExistence type="predicted"/>
<evidence type="ECO:0000259" key="3">
    <source>
        <dbReference type="Pfam" id="PF12969"/>
    </source>
</evidence>
<evidence type="ECO:0000313" key="5">
    <source>
        <dbReference type="Proteomes" id="UP000199705"/>
    </source>
</evidence>
<dbReference type="Gene3D" id="2.60.40.3140">
    <property type="match status" value="1"/>
</dbReference>
<accession>A0A1G7NEJ4</accession>
<dbReference type="InterPro" id="IPR002931">
    <property type="entry name" value="Transglutaminase-like"/>
</dbReference>
<evidence type="ECO:0000259" key="2">
    <source>
        <dbReference type="Pfam" id="PF01841"/>
    </source>
</evidence>
<keyword evidence="1" id="KW-0732">Signal</keyword>
<dbReference type="AlphaFoldDB" id="A0A1G7NEJ4"/>
<organism evidence="4 5">
    <name type="scientific">Mucilaginibacter gossypii</name>
    <dbReference type="NCBI Taxonomy" id="551996"/>
    <lineage>
        <taxon>Bacteria</taxon>
        <taxon>Pseudomonadati</taxon>
        <taxon>Bacteroidota</taxon>
        <taxon>Sphingobacteriia</taxon>
        <taxon>Sphingobacteriales</taxon>
        <taxon>Sphingobacteriaceae</taxon>
        <taxon>Mucilaginibacter</taxon>
    </lineage>
</organism>
<dbReference type="Proteomes" id="UP000199705">
    <property type="component" value="Unassembled WGS sequence"/>
</dbReference>
<reference evidence="5" key="1">
    <citation type="submission" date="2016-10" db="EMBL/GenBank/DDBJ databases">
        <authorList>
            <person name="Varghese N."/>
            <person name="Submissions S."/>
        </authorList>
    </citation>
    <scope>NUCLEOTIDE SEQUENCE [LARGE SCALE GENOMIC DNA]</scope>
    <source>
        <strain evidence="5">Gh-67</strain>
    </source>
</reference>
<feature type="domain" description="Transglutaminase-like" evidence="2">
    <location>
        <begin position="301"/>
        <end position="378"/>
    </location>
</feature>
<dbReference type="STRING" id="551996.SAMN05192573_101200"/>
<dbReference type="EMBL" id="FNCG01000001">
    <property type="protein sequence ID" value="SDF71710.1"/>
    <property type="molecule type" value="Genomic_DNA"/>
</dbReference>
<dbReference type="Pfam" id="PF12969">
    <property type="entry name" value="DUF3857"/>
    <property type="match status" value="1"/>
</dbReference>